<keyword evidence="2" id="KW-0804">Transcription</keyword>
<accession>A0A0Q3H5H1</accession>
<evidence type="ECO:0000313" key="6">
    <source>
        <dbReference type="EnsemblPlants" id="KQK17701"/>
    </source>
</evidence>
<dbReference type="OrthoDB" id="1882904at2759"/>
<proteinExistence type="inferred from homology"/>
<feature type="region of interest" description="Disordered" evidence="4">
    <location>
        <begin position="105"/>
        <end position="128"/>
    </location>
</feature>
<dbReference type="AlphaFoldDB" id="A0A0Q3H5H1"/>
<feature type="short sequence motif" description="VHIID" evidence="3">
    <location>
        <begin position="262"/>
        <end position="266"/>
    </location>
</feature>
<keyword evidence="1" id="KW-0805">Transcription regulation</keyword>
<reference evidence="5" key="2">
    <citation type="submission" date="2017-06" db="EMBL/GenBank/DDBJ databases">
        <title>WGS assembly of Brachypodium distachyon.</title>
        <authorList>
            <consortium name="The International Brachypodium Initiative"/>
            <person name="Lucas S."/>
            <person name="Harmon-Smith M."/>
            <person name="Lail K."/>
            <person name="Tice H."/>
            <person name="Grimwood J."/>
            <person name="Bruce D."/>
            <person name="Barry K."/>
            <person name="Shu S."/>
            <person name="Lindquist E."/>
            <person name="Wang M."/>
            <person name="Pitluck S."/>
            <person name="Vogel J.P."/>
            <person name="Garvin D.F."/>
            <person name="Mockler T.C."/>
            <person name="Schmutz J."/>
            <person name="Rokhsar D."/>
            <person name="Bevan M.W."/>
        </authorList>
    </citation>
    <scope>NUCLEOTIDE SEQUENCE</scope>
    <source>
        <strain evidence="5">Bd21</strain>
    </source>
</reference>
<keyword evidence="7" id="KW-1185">Reference proteome</keyword>
<evidence type="ECO:0000256" key="1">
    <source>
        <dbReference type="ARBA" id="ARBA00023015"/>
    </source>
</evidence>
<dbReference type="EnsemblPlants" id="KQK17701">
    <property type="protein sequence ID" value="KQK17701"/>
    <property type="gene ID" value="BRADI_1g36180v3"/>
</dbReference>
<dbReference type="GO" id="GO:0006355">
    <property type="term" value="P:regulation of DNA-templated transcription"/>
    <property type="evidence" value="ECO:0000318"/>
    <property type="project" value="GO_Central"/>
</dbReference>
<dbReference type="Proteomes" id="UP000008810">
    <property type="component" value="Chromosome 1"/>
</dbReference>
<evidence type="ECO:0000256" key="2">
    <source>
        <dbReference type="ARBA" id="ARBA00023163"/>
    </source>
</evidence>
<feature type="compositionally biased region" description="Low complexity" evidence="4">
    <location>
        <begin position="345"/>
        <end position="361"/>
    </location>
</feature>
<feature type="region of interest" description="Disordered" evidence="4">
    <location>
        <begin position="340"/>
        <end position="363"/>
    </location>
</feature>
<dbReference type="InParanoid" id="A0A0Q3H5H1"/>
<comment type="similarity">
    <text evidence="3">Belongs to the GRAS family.</text>
</comment>
<dbReference type="GO" id="GO:0003700">
    <property type="term" value="F:DNA-binding transcription factor activity"/>
    <property type="evidence" value="ECO:0000318"/>
    <property type="project" value="GO_Central"/>
</dbReference>
<dbReference type="Pfam" id="PF03514">
    <property type="entry name" value="GRAS"/>
    <property type="match status" value="1"/>
</dbReference>
<dbReference type="FunCoup" id="A0A0Q3H5H1">
    <property type="interactions" value="2083"/>
</dbReference>
<evidence type="ECO:0000256" key="3">
    <source>
        <dbReference type="PROSITE-ProRule" id="PRU01191"/>
    </source>
</evidence>
<organism evidence="5">
    <name type="scientific">Brachypodium distachyon</name>
    <name type="common">Purple false brome</name>
    <name type="synonym">Trachynia distachya</name>
    <dbReference type="NCBI Taxonomy" id="15368"/>
    <lineage>
        <taxon>Eukaryota</taxon>
        <taxon>Viridiplantae</taxon>
        <taxon>Streptophyta</taxon>
        <taxon>Embryophyta</taxon>
        <taxon>Tracheophyta</taxon>
        <taxon>Spermatophyta</taxon>
        <taxon>Magnoliopsida</taxon>
        <taxon>Liliopsida</taxon>
        <taxon>Poales</taxon>
        <taxon>Poaceae</taxon>
        <taxon>BOP clade</taxon>
        <taxon>Pooideae</taxon>
        <taxon>Stipodae</taxon>
        <taxon>Brachypodieae</taxon>
        <taxon>Brachypodium</taxon>
    </lineage>
</organism>
<comment type="caution">
    <text evidence="3">Lacks conserved residue(s) required for the propagation of feature annotation.</text>
</comment>
<dbReference type="STRING" id="15368.A0A0Q3H5H1"/>
<dbReference type="InterPro" id="IPR005202">
    <property type="entry name" value="TF_GRAS"/>
</dbReference>
<dbReference type="Gramene" id="KQK17701">
    <property type="protein sequence ID" value="KQK17701"/>
    <property type="gene ID" value="BRADI_1g36180v3"/>
</dbReference>
<dbReference type="PANTHER" id="PTHR31636">
    <property type="entry name" value="OSJNBA0084A10.13 PROTEIN-RELATED"/>
    <property type="match status" value="1"/>
</dbReference>
<reference evidence="5 6" key="1">
    <citation type="journal article" date="2010" name="Nature">
        <title>Genome sequencing and analysis of the model grass Brachypodium distachyon.</title>
        <authorList>
            <consortium name="International Brachypodium Initiative"/>
        </authorList>
    </citation>
    <scope>NUCLEOTIDE SEQUENCE [LARGE SCALE GENOMIC DNA]</scope>
    <source>
        <strain evidence="5 6">Bd21</strain>
    </source>
</reference>
<reference evidence="6" key="3">
    <citation type="submission" date="2018-08" db="UniProtKB">
        <authorList>
            <consortium name="EnsemblPlants"/>
        </authorList>
    </citation>
    <scope>IDENTIFICATION</scope>
    <source>
        <strain evidence="6">cv. Bd21</strain>
    </source>
</reference>
<sequence length="555" mass="59728">MHMTLLEGNDEVQVETMMGFLIWGLRHSIQSWAINEDPTKGQNMRWLETWACLHSTNYYSMQAQQCSMGISHEMWMWWIRVCMHVVIFVLKIILRRSADVMLGSLHSSSSSSDTDTTTNNNNSGGVEAAAQGGIGHALQQAAAPPSARDLVLACADLLHRGDLAAARRAAEILLSTSSPRGDAADRLAYHFARALALRVDAMAGHVVPFASSSGSPRQSSGGPGASAGPYLAFNQIAPFLRFAHLTANQAILDSIPAGARRVHILDLDAAHGVQWPPLLQAIADRADPALGLGPPEVRITGAGADRDALLRTGNRLRAFARSIRLPFHFAPLLLSQSTKHQQEDSVAGSGSGSSHAGSGSSQQLVELHPDETLAVNCVLFLHKLGGQEELAAFLKWVKAMAPAVVTVAERESSHPTAIEHPAMAMGIDGREQDELLPRRVGAAMDHYAAVFEALEATVPPGSRERLAVEQDVLGREIEAAVSGVGGRWRGGLERWAAAARATGFAARPLSPFAVSQARLLLRLHYPSEGYLVQEARGACFLGWQTRPLLSVSSWH</sequence>
<name>A0A0Q3H5H1_BRADI</name>
<dbReference type="PROSITE" id="PS50985">
    <property type="entry name" value="GRAS"/>
    <property type="match status" value="1"/>
</dbReference>
<evidence type="ECO:0000313" key="7">
    <source>
        <dbReference type="Proteomes" id="UP000008810"/>
    </source>
</evidence>
<dbReference type="ExpressionAtlas" id="A0A0Q3H5H1">
    <property type="expression patterns" value="baseline"/>
</dbReference>
<gene>
    <name evidence="5" type="ORF">BRADI_1g36180v3</name>
</gene>
<dbReference type="GO" id="GO:0005634">
    <property type="term" value="C:nucleus"/>
    <property type="evidence" value="ECO:0000318"/>
    <property type="project" value="GO_Central"/>
</dbReference>
<feature type="region of interest" description="SAW" evidence="3">
    <location>
        <begin position="482"/>
        <end position="555"/>
    </location>
</feature>
<dbReference type="GO" id="GO:0010014">
    <property type="term" value="P:meristem initiation"/>
    <property type="evidence" value="ECO:0000318"/>
    <property type="project" value="GO_Central"/>
</dbReference>
<dbReference type="GO" id="GO:0043565">
    <property type="term" value="F:sequence-specific DNA binding"/>
    <property type="evidence" value="ECO:0000318"/>
    <property type="project" value="GO_Central"/>
</dbReference>
<feature type="compositionally biased region" description="Low complexity" evidence="4">
    <location>
        <begin position="107"/>
        <end position="123"/>
    </location>
</feature>
<evidence type="ECO:0000313" key="5">
    <source>
        <dbReference type="EMBL" id="KQK17701.1"/>
    </source>
</evidence>
<protein>
    <submittedName>
        <fullName evidence="5 6">Uncharacterized protein</fullName>
    </submittedName>
</protein>
<evidence type="ECO:0000256" key="4">
    <source>
        <dbReference type="SAM" id="MobiDB-lite"/>
    </source>
</evidence>
<dbReference type="EMBL" id="CM000880">
    <property type="protein sequence ID" value="KQK17701.1"/>
    <property type="molecule type" value="Genomic_DNA"/>
</dbReference>